<keyword evidence="2" id="KW-0812">Transmembrane</keyword>
<feature type="region of interest" description="Disordered" evidence="1">
    <location>
        <begin position="19"/>
        <end position="43"/>
    </location>
</feature>
<evidence type="ECO:0008006" key="5">
    <source>
        <dbReference type="Google" id="ProtNLM"/>
    </source>
</evidence>
<dbReference type="EMBL" id="JAHBMH010000044">
    <property type="protein sequence ID" value="KAK1935949.1"/>
    <property type="molecule type" value="Genomic_DNA"/>
</dbReference>
<sequence>MPLINNFSVRQASPAVNYDRRPADGCKRAQSETNTSGTRTNLPPNSGFQRYYGFATSSIQMGPQAVLLLAICYMGAVVIMHIVSRIKTSI</sequence>
<protein>
    <recommendedName>
        <fullName evidence="5">Protein transport protein Sec61 subunit beta</fullName>
    </recommendedName>
</protein>
<evidence type="ECO:0000256" key="1">
    <source>
        <dbReference type="SAM" id="MobiDB-lite"/>
    </source>
</evidence>
<accession>A0AAD9LHS3</accession>
<organism evidence="3 4">
    <name type="scientific">Babesia divergens</name>
    <dbReference type="NCBI Taxonomy" id="32595"/>
    <lineage>
        <taxon>Eukaryota</taxon>
        <taxon>Sar</taxon>
        <taxon>Alveolata</taxon>
        <taxon>Apicomplexa</taxon>
        <taxon>Aconoidasida</taxon>
        <taxon>Piroplasmida</taxon>
        <taxon>Babesiidae</taxon>
        <taxon>Babesia</taxon>
    </lineage>
</organism>
<feature type="compositionally biased region" description="Basic and acidic residues" evidence="1">
    <location>
        <begin position="19"/>
        <end position="30"/>
    </location>
</feature>
<keyword evidence="2" id="KW-1133">Transmembrane helix</keyword>
<feature type="compositionally biased region" description="Polar residues" evidence="1">
    <location>
        <begin position="31"/>
        <end position="43"/>
    </location>
</feature>
<evidence type="ECO:0000256" key="2">
    <source>
        <dbReference type="SAM" id="Phobius"/>
    </source>
</evidence>
<dbReference type="AlphaFoldDB" id="A0AAD9LHS3"/>
<comment type="caution">
    <text evidence="3">The sequence shown here is derived from an EMBL/GenBank/DDBJ whole genome shotgun (WGS) entry which is preliminary data.</text>
</comment>
<evidence type="ECO:0000313" key="3">
    <source>
        <dbReference type="EMBL" id="KAK1935949.1"/>
    </source>
</evidence>
<proteinExistence type="predicted"/>
<reference evidence="3" key="1">
    <citation type="journal article" date="2014" name="Nucleic Acids Res.">
        <title>The evolutionary dynamics of variant antigen genes in Babesia reveal a history of genomic innovation underlying host-parasite interaction.</title>
        <authorList>
            <person name="Jackson A.P."/>
            <person name="Otto T.D."/>
            <person name="Darby A."/>
            <person name="Ramaprasad A."/>
            <person name="Xia D."/>
            <person name="Echaide I.E."/>
            <person name="Farber M."/>
            <person name="Gahlot S."/>
            <person name="Gamble J."/>
            <person name="Gupta D."/>
            <person name="Gupta Y."/>
            <person name="Jackson L."/>
            <person name="Malandrin L."/>
            <person name="Malas T.B."/>
            <person name="Moussa E."/>
            <person name="Nair M."/>
            <person name="Reid A.J."/>
            <person name="Sanders M."/>
            <person name="Sharma J."/>
            <person name="Tracey A."/>
            <person name="Quail M.A."/>
            <person name="Weir W."/>
            <person name="Wastling J.M."/>
            <person name="Hall N."/>
            <person name="Willadsen P."/>
            <person name="Lingelbach K."/>
            <person name="Shiels B."/>
            <person name="Tait A."/>
            <person name="Berriman M."/>
            <person name="Allred D.R."/>
            <person name="Pain A."/>
        </authorList>
    </citation>
    <scope>NUCLEOTIDE SEQUENCE</scope>
    <source>
        <strain evidence="3">1802A</strain>
    </source>
</reference>
<reference evidence="3" key="2">
    <citation type="submission" date="2021-05" db="EMBL/GenBank/DDBJ databases">
        <authorList>
            <person name="Pain A."/>
        </authorList>
    </citation>
    <scope>NUCLEOTIDE SEQUENCE</scope>
    <source>
        <strain evidence="3">1802A</strain>
    </source>
</reference>
<name>A0AAD9LHS3_BABDI</name>
<keyword evidence="2" id="KW-0472">Membrane</keyword>
<evidence type="ECO:0000313" key="4">
    <source>
        <dbReference type="Proteomes" id="UP001195914"/>
    </source>
</evidence>
<feature type="transmembrane region" description="Helical" evidence="2">
    <location>
        <begin position="65"/>
        <end position="83"/>
    </location>
</feature>
<dbReference type="Proteomes" id="UP001195914">
    <property type="component" value="Unassembled WGS sequence"/>
</dbReference>
<gene>
    <name evidence="3" type="ORF">X943_000565</name>
</gene>
<keyword evidence="4" id="KW-1185">Reference proteome</keyword>